<evidence type="ECO:0000259" key="1">
    <source>
        <dbReference type="Pfam" id="PF09346"/>
    </source>
</evidence>
<feature type="domain" description="Knr4/Smi1-like" evidence="1">
    <location>
        <begin position="2"/>
        <end position="104"/>
    </location>
</feature>
<organism evidence="2 3">
    <name type="scientific">Pendulispora brunnea</name>
    <dbReference type="NCBI Taxonomy" id="2905690"/>
    <lineage>
        <taxon>Bacteria</taxon>
        <taxon>Pseudomonadati</taxon>
        <taxon>Myxococcota</taxon>
        <taxon>Myxococcia</taxon>
        <taxon>Myxococcales</taxon>
        <taxon>Sorangiineae</taxon>
        <taxon>Pendulisporaceae</taxon>
        <taxon>Pendulispora</taxon>
    </lineage>
</organism>
<dbReference type="SUPFAM" id="SSF160631">
    <property type="entry name" value="SMI1/KNR4-like"/>
    <property type="match status" value="1"/>
</dbReference>
<keyword evidence="3" id="KW-1185">Reference proteome</keyword>
<gene>
    <name evidence="2" type="ORF">LZC95_48655</name>
</gene>
<dbReference type="RefSeq" id="WP_394844906.1">
    <property type="nucleotide sequence ID" value="NZ_CP089982.1"/>
</dbReference>
<dbReference type="Proteomes" id="UP001379533">
    <property type="component" value="Chromosome"/>
</dbReference>
<dbReference type="EMBL" id="CP089982">
    <property type="protein sequence ID" value="WXA94305.1"/>
    <property type="molecule type" value="Genomic_DNA"/>
</dbReference>
<protein>
    <submittedName>
        <fullName evidence="2">SMI1/KNR4 family protein</fullName>
    </submittedName>
</protein>
<dbReference type="InterPro" id="IPR018958">
    <property type="entry name" value="Knr4/Smi1-like_dom"/>
</dbReference>
<name>A0ABZ2K6J3_9BACT</name>
<dbReference type="Pfam" id="PF09346">
    <property type="entry name" value="SMI1_KNR4"/>
    <property type="match status" value="1"/>
</dbReference>
<evidence type="ECO:0000313" key="3">
    <source>
        <dbReference type="Proteomes" id="UP001379533"/>
    </source>
</evidence>
<evidence type="ECO:0000313" key="2">
    <source>
        <dbReference type="EMBL" id="WXA94305.1"/>
    </source>
</evidence>
<sequence>MFESTHGIRLPSDYRSFLSELGNGGAGPYYGVFKLGEMDDHSGFKPWTADGIVGNLAKSFPYTTSWNLSAEELERIQTSEDDEEILRVYWIAIDGAIPICHEGCALRDWLVVSGTEAGRVWHDATADLEGWSPCTFPDGRHMTFADWYLA</sequence>
<accession>A0ABZ2K6J3</accession>
<reference evidence="2 3" key="1">
    <citation type="submission" date="2021-12" db="EMBL/GenBank/DDBJ databases">
        <title>Discovery of the Pendulisporaceae a myxobacterial family with distinct sporulation behavior and unique specialized metabolism.</title>
        <authorList>
            <person name="Garcia R."/>
            <person name="Popoff A."/>
            <person name="Bader C.D."/>
            <person name="Loehr J."/>
            <person name="Walesch S."/>
            <person name="Walt C."/>
            <person name="Boldt J."/>
            <person name="Bunk B."/>
            <person name="Haeckl F.J.F.P.J."/>
            <person name="Gunesch A.P."/>
            <person name="Birkelbach J."/>
            <person name="Nuebel U."/>
            <person name="Pietschmann T."/>
            <person name="Bach T."/>
            <person name="Mueller R."/>
        </authorList>
    </citation>
    <scope>NUCLEOTIDE SEQUENCE [LARGE SCALE GENOMIC DNA]</scope>
    <source>
        <strain evidence="2 3">MSr12523</strain>
    </source>
</reference>
<dbReference type="InterPro" id="IPR037883">
    <property type="entry name" value="Knr4/Smi1-like_sf"/>
</dbReference>
<proteinExistence type="predicted"/>